<dbReference type="GO" id="GO:0008171">
    <property type="term" value="F:O-methyltransferase activity"/>
    <property type="evidence" value="ECO:0007669"/>
    <property type="project" value="InterPro"/>
</dbReference>
<keyword evidence="5" id="KW-0472">Membrane</keyword>
<evidence type="ECO:0000256" key="4">
    <source>
        <dbReference type="PIRSR" id="PIRSR005739-1"/>
    </source>
</evidence>
<organism evidence="8 9">
    <name type="scientific">Aspergillus campestris (strain IBT 28561)</name>
    <dbReference type="NCBI Taxonomy" id="1392248"/>
    <lineage>
        <taxon>Eukaryota</taxon>
        <taxon>Fungi</taxon>
        <taxon>Dikarya</taxon>
        <taxon>Ascomycota</taxon>
        <taxon>Pezizomycotina</taxon>
        <taxon>Eurotiomycetes</taxon>
        <taxon>Eurotiomycetidae</taxon>
        <taxon>Eurotiales</taxon>
        <taxon>Aspergillaceae</taxon>
        <taxon>Aspergillus</taxon>
        <taxon>Aspergillus subgen. Circumdati</taxon>
    </lineage>
</organism>
<evidence type="ECO:0000313" key="9">
    <source>
        <dbReference type="Proteomes" id="UP000234254"/>
    </source>
</evidence>
<dbReference type="EMBL" id="MSFM01000016">
    <property type="protein sequence ID" value="PKY00008.1"/>
    <property type="molecule type" value="Genomic_DNA"/>
</dbReference>
<dbReference type="InterPro" id="IPR029063">
    <property type="entry name" value="SAM-dependent_MTases_sf"/>
</dbReference>
<dbReference type="SUPFAM" id="SSF53335">
    <property type="entry name" value="S-adenosyl-L-methionine-dependent methyltransferases"/>
    <property type="match status" value="1"/>
</dbReference>
<dbReference type="GO" id="GO:0046983">
    <property type="term" value="F:protein dimerization activity"/>
    <property type="evidence" value="ECO:0007669"/>
    <property type="project" value="InterPro"/>
</dbReference>
<dbReference type="RefSeq" id="XP_024688602.1">
    <property type="nucleotide sequence ID" value="XM_024838395.1"/>
</dbReference>
<keyword evidence="5" id="KW-1133">Transmembrane helix</keyword>
<protein>
    <submittedName>
        <fullName evidence="8">O-methyltransferase</fullName>
    </submittedName>
</protein>
<dbReference type="Gene3D" id="3.40.50.150">
    <property type="entry name" value="Vaccinia Virus protein VP39"/>
    <property type="match status" value="1"/>
</dbReference>
<evidence type="ECO:0000256" key="3">
    <source>
        <dbReference type="ARBA" id="ARBA00022691"/>
    </source>
</evidence>
<dbReference type="OrthoDB" id="1535081at2759"/>
<dbReference type="AlphaFoldDB" id="A0A2I1CQV7"/>
<dbReference type="Proteomes" id="UP000234254">
    <property type="component" value="Unassembled WGS sequence"/>
</dbReference>
<dbReference type="InterPro" id="IPR036390">
    <property type="entry name" value="WH_DNA-bd_sf"/>
</dbReference>
<feature type="domain" description="O-methyltransferase dimerisation" evidence="7">
    <location>
        <begin position="43"/>
        <end position="115"/>
    </location>
</feature>
<dbReference type="GO" id="GO:0032259">
    <property type="term" value="P:methylation"/>
    <property type="evidence" value="ECO:0007669"/>
    <property type="project" value="UniProtKB-KW"/>
</dbReference>
<feature type="domain" description="O-methyltransferase C-terminal" evidence="6">
    <location>
        <begin position="218"/>
        <end position="362"/>
    </location>
</feature>
<comment type="caution">
    <text evidence="8">The sequence shown here is derived from an EMBL/GenBank/DDBJ whole genome shotgun (WGS) entry which is preliminary data.</text>
</comment>
<keyword evidence="1" id="KW-0489">Methyltransferase</keyword>
<dbReference type="InterPro" id="IPR001077">
    <property type="entry name" value="COMT_C"/>
</dbReference>
<name>A0A2I1CQV7_ASPC2</name>
<keyword evidence="5" id="KW-0812">Transmembrane</keyword>
<dbReference type="PANTHER" id="PTHR43712:SF1">
    <property type="entry name" value="HYPOTHETICAL O-METHYLTRANSFERASE (EUROFUNG)-RELATED"/>
    <property type="match status" value="1"/>
</dbReference>
<dbReference type="SUPFAM" id="SSF46785">
    <property type="entry name" value="Winged helix' DNA-binding domain"/>
    <property type="match status" value="1"/>
</dbReference>
<dbReference type="Gene3D" id="1.10.10.10">
    <property type="entry name" value="Winged helix-like DNA-binding domain superfamily/Winged helix DNA-binding domain"/>
    <property type="match status" value="1"/>
</dbReference>
<dbReference type="GeneID" id="36545919"/>
<dbReference type="GO" id="GO:0044550">
    <property type="term" value="P:secondary metabolite biosynthetic process"/>
    <property type="evidence" value="ECO:0007669"/>
    <property type="project" value="UniProtKB-ARBA"/>
</dbReference>
<gene>
    <name evidence="8" type="ORF">P168DRAFT_300184</name>
</gene>
<dbReference type="VEuPathDB" id="FungiDB:P168DRAFT_300184"/>
<evidence type="ECO:0000256" key="1">
    <source>
        <dbReference type="ARBA" id="ARBA00022603"/>
    </source>
</evidence>
<evidence type="ECO:0000313" key="8">
    <source>
        <dbReference type="EMBL" id="PKY00008.1"/>
    </source>
</evidence>
<proteinExistence type="predicted"/>
<keyword evidence="9" id="KW-1185">Reference proteome</keyword>
<dbReference type="InterPro" id="IPR036388">
    <property type="entry name" value="WH-like_DNA-bd_sf"/>
</dbReference>
<evidence type="ECO:0000259" key="6">
    <source>
        <dbReference type="Pfam" id="PF00891"/>
    </source>
</evidence>
<keyword evidence="2" id="KW-0808">Transferase</keyword>
<evidence type="ECO:0000256" key="2">
    <source>
        <dbReference type="ARBA" id="ARBA00022679"/>
    </source>
</evidence>
<dbReference type="PIRSF" id="PIRSF005739">
    <property type="entry name" value="O-mtase"/>
    <property type="match status" value="1"/>
</dbReference>
<sequence>MSDLVAAEAIDHLYGQLSHSLGSFQKQHHEADRLKALKAAQGPTQVMCVRIAIDMGIFVTLTERNRPVPLAELAAPRGASPILAERVLRVLAGIGYVSECGERTYAPTAMTRQMTVRLSIVMMMFIIFDVGMPTLAKVPEFLRRIDFHNPEGPTTGALQFVERTDKVIWDWIPGHPDYMESCNTFKEGDRGSRPSWLEWFPVQERLLDGACTEGDGAVLMVDVAGGRGHDLAAFAAKFPDVEGRLLLEDLPRVLEESSVDATWIEKLPFDLFKPQPLHAARVYYMKFILHDWSDEDNQRILQQLAGAMQKGYSKLIIEEFVLADRDCAMLQAMWDWEMLVFCNSMERSQAQWTRLLESAGFRVMKFWSPPGDGQGIIEAEVKE</sequence>
<keyword evidence="3" id="KW-0949">S-adenosyl-L-methionine</keyword>
<feature type="active site" description="Proton acceptor" evidence="4">
    <location>
        <position position="290"/>
    </location>
</feature>
<dbReference type="PANTHER" id="PTHR43712">
    <property type="entry name" value="PUTATIVE (AFU_ORTHOLOGUE AFUA_4G14580)-RELATED"/>
    <property type="match status" value="1"/>
</dbReference>
<evidence type="ECO:0000259" key="7">
    <source>
        <dbReference type="Pfam" id="PF08100"/>
    </source>
</evidence>
<feature type="transmembrane region" description="Helical" evidence="5">
    <location>
        <begin position="118"/>
        <end position="136"/>
    </location>
</feature>
<dbReference type="Pfam" id="PF08100">
    <property type="entry name" value="Dimerisation"/>
    <property type="match status" value="1"/>
</dbReference>
<dbReference type="InterPro" id="IPR012967">
    <property type="entry name" value="COMT_dimerisation"/>
</dbReference>
<dbReference type="InterPro" id="IPR016461">
    <property type="entry name" value="COMT-like"/>
</dbReference>
<accession>A0A2I1CQV7</accession>
<dbReference type="PROSITE" id="PS51683">
    <property type="entry name" value="SAM_OMT_II"/>
    <property type="match status" value="1"/>
</dbReference>
<dbReference type="Pfam" id="PF00891">
    <property type="entry name" value="Methyltransf_2"/>
    <property type="match status" value="1"/>
</dbReference>
<reference evidence="8" key="1">
    <citation type="submission" date="2016-12" db="EMBL/GenBank/DDBJ databases">
        <title>The genomes of Aspergillus section Nigri reveals drivers in fungal speciation.</title>
        <authorList>
            <consortium name="DOE Joint Genome Institute"/>
            <person name="Vesth T.C."/>
            <person name="Nybo J."/>
            <person name="Theobald S."/>
            <person name="Brandl J."/>
            <person name="Frisvad J.C."/>
            <person name="Nielsen K.F."/>
            <person name="Lyhne E.K."/>
            <person name="Kogle M.E."/>
            <person name="Kuo A."/>
            <person name="Riley R."/>
            <person name="Clum A."/>
            <person name="Nolan M."/>
            <person name="Lipzen A."/>
            <person name="Salamov A."/>
            <person name="Henrissat B."/>
            <person name="Wiebenga A."/>
            <person name="De vries R.P."/>
            <person name="Grigoriev I.V."/>
            <person name="Mortensen U.H."/>
            <person name="Andersen M.R."/>
            <person name="Baker S.E."/>
        </authorList>
    </citation>
    <scope>NUCLEOTIDE SEQUENCE</scope>
    <source>
        <strain evidence="8">IBT 28561</strain>
    </source>
</reference>
<evidence type="ECO:0000256" key="5">
    <source>
        <dbReference type="SAM" id="Phobius"/>
    </source>
</evidence>